<protein>
    <recommendedName>
        <fullName evidence="6">FtsK domain-containing protein</fullName>
    </recommendedName>
</protein>
<evidence type="ECO:0000256" key="3">
    <source>
        <dbReference type="PROSITE-ProRule" id="PRU00289"/>
    </source>
</evidence>
<dbReference type="Proteomes" id="UP000594480">
    <property type="component" value="Chromosome"/>
</dbReference>
<keyword evidence="5" id="KW-1133">Transmembrane helix</keyword>
<evidence type="ECO:0000256" key="5">
    <source>
        <dbReference type="SAM" id="Phobius"/>
    </source>
</evidence>
<name>A0A7S8MZP6_9MICO</name>
<reference evidence="7 8" key="1">
    <citation type="submission" date="2020-11" db="EMBL/GenBank/DDBJ databases">
        <title>Amino acid is mineralized and recycled by bacteria in oceanic microbiome.</title>
        <authorList>
            <person name="Zheng L.Y."/>
        </authorList>
    </citation>
    <scope>NUCLEOTIDE SEQUENCE [LARGE SCALE GENOMIC DNA]</scope>
    <source>
        <strain evidence="7 8">A32-1</strain>
    </source>
</reference>
<dbReference type="Pfam" id="PF01580">
    <property type="entry name" value="FtsK_SpoIIIE"/>
    <property type="match status" value="1"/>
</dbReference>
<keyword evidence="2 3" id="KW-0067">ATP-binding</keyword>
<evidence type="ECO:0000256" key="4">
    <source>
        <dbReference type="SAM" id="MobiDB-lite"/>
    </source>
</evidence>
<dbReference type="EMBL" id="CP064760">
    <property type="protein sequence ID" value="QPE05340.1"/>
    <property type="molecule type" value="Genomic_DNA"/>
</dbReference>
<keyword evidence="5" id="KW-0472">Membrane</keyword>
<evidence type="ECO:0000256" key="2">
    <source>
        <dbReference type="ARBA" id="ARBA00022840"/>
    </source>
</evidence>
<proteinExistence type="predicted"/>
<evidence type="ECO:0000313" key="8">
    <source>
        <dbReference type="Proteomes" id="UP000594480"/>
    </source>
</evidence>
<organism evidence="7 8">
    <name type="scientific">Microbacterium schleiferi</name>
    <dbReference type="NCBI Taxonomy" id="69362"/>
    <lineage>
        <taxon>Bacteria</taxon>
        <taxon>Bacillati</taxon>
        <taxon>Actinomycetota</taxon>
        <taxon>Actinomycetes</taxon>
        <taxon>Micrococcales</taxon>
        <taxon>Microbacteriaceae</taxon>
        <taxon>Microbacterium</taxon>
    </lineage>
</organism>
<dbReference type="InterPro" id="IPR027417">
    <property type="entry name" value="P-loop_NTPase"/>
</dbReference>
<evidence type="ECO:0000259" key="6">
    <source>
        <dbReference type="PROSITE" id="PS50901"/>
    </source>
</evidence>
<feature type="transmembrane region" description="Helical" evidence="5">
    <location>
        <begin position="21"/>
        <end position="44"/>
    </location>
</feature>
<evidence type="ECO:0000313" key="7">
    <source>
        <dbReference type="EMBL" id="QPE05340.1"/>
    </source>
</evidence>
<dbReference type="AlphaFoldDB" id="A0A7S8MZP6"/>
<dbReference type="InterPro" id="IPR050206">
    <property type="entry name" value="FtsK/SpoIIIE/SftA"/>
</dbReference>
<feature type="domain" description="FtsK" evidence="6">
    <location>
        <begin position="358"/>
        <end position="531"/>
    </location>
</feature>
<dbReference type="RefSeq" id="WP_195693357.1">
    <property type="nucleotide sequence ID" value="NZ_CP064760.1"/>
</dbReference>
<keyword evidence="1 3" id="KW-0547">Nucleotide-binding</keyword>
<evidence type="ECO:0000256" key="1">
    <source>
        <dbReference type="ARBA" id="ARBA00022741"/>
    </source>
</evidence>
<dbReference type="PANTHER" id="PTHR22683:SF1">
    <property type="entry name" value="TYPE VII SECRETION SYSTEM PROTEIN ESSC"/>
    <property type="match status" value="1"/>
</dbReference>
<dbReference type="SUPFAM" id="SSF52540">
    <property type="entry name" value="P-loop containing nucleoside triphosphate hydrolases"/>
    <property type="match status" value="1"/>
</dbReference>
<dbReference type="PANTHER" id="PTHR22683">
    <property type="entry name" value="SPORULATION PROTEIN RELATED"/>
    <property type="match status" value="1"/>
</dbReference>
<accession>A0A7S8MZP6</accession>
<dbReference type="InterPro" id="IPR002543">
    <property type="entry name" value="FtsK_dom"/>
</dbReference>
<feature type="compositionally biased region" description="Basic residues" evidence="4">
    <location>
        <begin position="12"/>
        <end position="21"/>
    </location>
</feature>
<dbReference type="GO" id="GO:0005524">
    <property type="term" value="F:ATP binding"/>
    <property type="evidence" value="ECO:0007669"/>
    <property type="project" value="UniProtKB-UniRule"/>
</dbReference>
<dbReference type="GO" id="GO:0003677">
    <property type="term" value="F:DNA binding"/>
    <property type="evidence" value="ECO:0007669"/>
    <property type="project" value="InterPro"/>
</dbReference>
<sequence length="531" mass="55327">MRSSAGSDHRRASSRMPRRRTPGTAGLPILATAVPVLGAVGLWAVTGSVLSLWFAALAPMMAVAGFGDRLWAARRAGRRDTAVAQQEAAAFGAAVEQLVDRERRRAWRRSPDIRRFLDEPGEVWREVPGRQGTLLLGSGDVQIALAPDQLADLRAQLASSDTTTRTAEKPTHTMSDAPVAVPLRGTLAVVGPEPLVAGAVRAMLLQLCLVHPPGRLQVVGHLPDGFSWVELLPHRVTPGQRRVALVTAEGWDPSAGETDAAILIGKAGGGGVRVVLAQTDSGAPRATIDTGDDTQAICPQVLSEVQARRLARSLSERIAPTVPDDGALALEGLIDAHPGSASGAGARSLASVIGRSGAAPFCLDLVADGPHALVVGTTGSGKSELLRTWVAALAARYTPEDVVFVLADFKGGTAFASLERLPHVTGVLTDLDEAGASRGLESLRAEVRRRESVLAAAGIRDIAEGAADLPRLVVVVDEFATLVSAHGELASLFVDLTARGGPSASTSSSAHNGPRGSFATHFWPIACCASR</sequence>
<gene>
    <name evidence="7" type="ORF">IT882_04570</name>
</gene>
<feature type="binding site" evidence="3">
    <location>
        <begin position="376"/>
        <end position="383"/>
    </location>
    <ligand>
        <name>ATP</name>
        <dbReference type="ChEBI" id="CHEBI:30616"/>
    </ligand>
</feature>
<keyword evidence="8" id="KW-1185">Reference proteome</keyword>
<feature type="region of interest" description="Disordered" evidence="4">
    <location>
        <begin position="1"/>
        <end position="24"/>
    </location>
</feature>
<dbReference type="KEGG" id="msf:IT882_04570"/>
<dbReference type="Gene3D" id="3.40.50.300">
    <property type="entry name" value="P-loop containing nucleotide triphosphate hydrolases"/>
    <property type="match status" value="1"/>
</dbReference>
<dbReference type="PROSITE" id="PS50901">
    <property type="entry name" value="FTSK"/>
    <property type="match status" value="1"/>
</dbReference>
<keyword evidence="5" id="KW-0812">Transmembrane</keyword>